<evidence type="ECO:0000313" key="1">
    <source>
        <dbReference type="EMBL" id="BDZ47227.1"/>
    </source>
</evidence>
<keyword evidence="2" id="KW-1185">Reference proteome</keyword>
<accession>A0ABM8GFW0</accession>
<sequence>MSTGASAPAETTDVEILGAHLVGSVNLPDAAAVFRAAAERLGGQLRRIPDGEVGERFYWIQFQTFRFEGTPGLARVGDQPIKVRDTFDQRPFALDGTVPAEELVFPDLGYAAAALESYREFARLREEGAIPAETRFQVSLPTPAAVVGAFIAPQDRAAVEPVYERALFAQLDRILDGIPHGDLAVQWDTAVEFALIESVSIRIHSLTAWFDDVLGGVVERAVRQASRVPEDVQLGYHLCYGDVEEQHFVQPQDAGNLAAFLRGLLAAAPRRIDFVHLPVPIERDDAAYFAPLRDVPVPEGTDLYLGLVHHEDGVAGAERRIAAARSVLPRFGIATECGFGRGPAERTAPLLDLHREIAEAHQR</sequence>
<protein>
    <recommendedName>
        <fullName evidence="3">Methionine synthase II (Cobalamin-independent)</fullName>
    </recommendedName>
</protein>
<dbReference type="RefSeq" id="WP_286277176.1">
    <property type="nucleotide sequence ID" value="NZ_AP027731.1"/>
</dbReference>
<reference evidence="2" key="1">
    <citation type="journal article" date="2019" name="Int. J. Syst. Evol. Microbiol.">
        <title>The Global Catalogue of Microorganisms (GCM) 10K type strain sequencing project: providing services to taxonomists for standard genome sequencing and annotation.</title>
        <authorList>
            <consortium name="The Broad Institute Genomics Platform"/>
            <consortium name="The Broad Institute Genome Sequencing Center for Infectious Disease"/>
            <person name="Wu L."/>
            <person name="Ma J."/>
        </authorList>
    </citation>
    <scope>NUCLEOTIDE SEQUENCE [LARGE SCALE GENOMIC DNA]</scope>
    <source>
        <strain evidence="2">NBRC 108725</strain>
    </source>
</reference>
<dbReference type="Proteomes" id="UP001321498">
    <property type="component" value="Chromosome"/>
</dbReference>
<gene>
    <name evidence="1" type="ORF">GCM10025866_31360</name>
</gene>
<proteinExistence type="predicted"/>
<dbReference type="SUPFAM" id="SSF51726">
    <property type="entry name" value="UROD/MetE-like"/>
    <property type="match status" value="1"/>
</dbReference>
<dbReference type="InterPro" id="IPR038071">
    <property type="entry name" value="UROD/MetE-like_sf"/>
</dbReference>
<dbReference type="Gene3D" id="3.20.20.210">
    <property type="match status" value="1"/>
</dbReference>
<evidence type="ECO:0000313" key="2">
    <source>
        <dbReference type="Proteomes" id="UP001321498"/>
    </source>
</evidence>
<dbReference type="EMBL" id="AP027731">
    <property type="protein sequence ID" value="BDZ47227.1"/>
    <property type="molecule type" value="Genomic_DNA"/>
</dbReference>
<evidence type="ECO:0008006" key="3">
    <source>
        <dbReference type="Google" id="ProtNLM"/>
    </source>
</evidence>
<organism evidence="1 2">
    <name type="scientific">Naasia aerilata</name>
    <dbReference type="NCBI Taxonomy" id="1162966"/>
    <lineage>
        <taxon>Bacteria</taxon>
        <taxon>Bacillati</taxon>
        <taxon>Actinomycetota</taxon>
        <taxon>Actinomycetes</taxon>
        <taxon>Micrococcales</taxon>
        <taxon>Microbacteriaceae</taxon>
        <taxon>Naasia</taxon>
    </lineage>
</organism>
<name>A0ABM8GFW0_9MICO</name>